<protein>
    <submittedName>
        <fullName evidence="2">Uncharacterized protein</fullName>
    </submittedName>
</protein>
<feature type="region of interest" description="Disordered" evidence="1">
    <location>
        <begin position="166"/>
        <end position="204"/>
    </location>
</feature>
<feature type="compositionally biased region" description="Gly residues" evidence="1">
    <location>
        <begin position="176"/>
        <end position="186"/>
    </location>
</feature>
<feature type="region of interest" description="Disordered" evidence="1">
    <location>
        <begin position="233"/>
        <end position="252"/>
    </location>
</feature>
<reference evidence="2 3" key="1">
    <citation type="submission" date="2018-09" db="EMBL/GenBank/DDBJ databases">
        <title>YIM PH 21725 draft genome.</title>
        <authorList>
            <person name="Miao C."/>
        </authorList>
    </citation>
    <scope>NUCLEOTIDE SEQUENCE [LARGE SCALE GENOMIC DNA]</scope>
    <source>
        <strain evidence="3">YIM PH21725</strain>
    </source>
</reference>
<proteinExistence type="predicted"/>
<organism evidence="2 3">
    <name type="scientific">Amycolatopsis panacis</name>
    <dbReference type="NCBI Taxonomy" id="2340917"/>
    <lineage>
        <taxon>Bacteria</taxon>
        <taxon>Bacillati</taxon>
        <taxon>Actinomycetota</taxon>
        <taxon>Actinomycetes</taxon>
        <taxon>Pseudonocardiales</taxon>
        <taxon>Pseudonocardiaceae</taxon>
        <taxon>Amycolatopsis</taxon>
    </lineage>
</organism>
<name>A0A419I1D2_9PSEU</name>
<sequence>MTDAGKAGIPALPLFGGGFADTSGSPSNANPDREFAGRGLLGGVFGIVDLPFGNTLNGLLDHTLSTVHNVAGIAAAATGRDGIIAPLLPFEDFVGRTLSGGSGSGSATVLAPSMGYERGSASVPQNSKASVTTPATTSSEVGTSLPFVIKDAKSFFAKVVHEPVEKQVSNERTPLAGGGNRGGGGLPAAPGAPSAPVTVAGPGLDGPGGARLPFAVAADGNTVTQLKLIGVSRDREAAGAGRDAALPNTSPD</sequence>
<gene>
    <name evidence="2" type="ORF">D5S19_19965</name>
</gene>
<feature type="compositionally biased region" description="Polar residues" evidence="1">
    <location>
        <begin position="122"/>
        <end position="139"/>
    </location>
</feature>
<dbReference type="EMBL" id="QZFV01000096">
    <property type="protein sequence ID" value="RJQ83490.1"/>
    <property type="molecule type" value="Genomic_DNA"/>
</dbReference>
<feature type="compositionally biased region" description="Low complexity" evidence="1">
    <location>
        <begin position="187"/>
        <end position="202"/>
    </location>
</feature>
<dbReference type="Proteomes" id="UP000285112">
    <property type="component" value="Unassembled WGS sequence"/>
</dbReference>
<keyword evidence="3" id="KW-1185">Reference proteome</keyword>
<evidence type="ECO:0000256" key="1">
    <source>
        <dbReference type="SAM" id="MobiDB-lite"/>
    </source>
</evidence>
<dbReference type="AlphaFoldDB" id="A0A419I1D2"/>
<evidence type="ECO:0000313" key="2">
    <source>
        <dbReference type="EMBL" id="RJQ83490.1"/>
    </source>
</evidence>
<accession>A0A419I1D2</accession>
<feature type="region of interest" description="Disordered" evidence="1">
    <location>
        <begin position="116"/>
        <end position="139"/>
    </location>
</feature>
<evidence type="ECO:0000313" key="3">
    <source>
        <dbReference type="Proteomes" id="UP000285112"/>
    </source>
</evidence>
<comment type="caution">
    <text evidence="2">The sequence shown here is derived from an EMBL/GenBank/DDBJ whole genome shotgun (WGS) entry which is preliminary data.</text>
</comment>